<dbReference type="SMART" id="SM00271">
    <property type="entry name" value="DnaJ"/>
    <property type="match status" value="1"/>
</dbReference>
<dbReference type="GO" id="GO:0051087">
    <property type="term" value="F:protein-folding chaperone binding"/>
    <property type="evidence" value="ECO:0007669"/>
    <property type="project" value="TreeGrafter"/>
</dbReference>
<feature type="domain" description="J" evidence="3">
    <location>
        <begin position="76"/>
        <end position="139"/>
    </location>
</feature>
<evidence type="ECO:0000313" key="5">
    <source>
        <dbReference type="Proteomes" id="UP001221142"/>
    </source>
</evidence>
<dbReference type="CDD" id="cd06257">
    <property type="entry name" value="DnaJ"/>
    <property type="match status" value="1"/>
</dbReference>
<gene>
    <name evidence="4" type="ORF">FB45DRAFT_941918</name>
</gene>
<protein>
    <submittedName>
        <fullName evidence="4">DnaJ-domain-containing protein</fullName>
    </submittedName>
</protein>
<dbReference type="Proteomes" id="UP001221142">
    <property type="component" value="Unassembled WGS sequence"/>
</dbReference>
<evidence type="ECO:0000256" key="2">
    <source>
        <dbReference type="SAM" id="MobiDB-lite"/>
    </source>
</evidence>
<evidence type="ECO:0000256" key="1">
    <source>
        <dbReference type="ARBA" id="ARBA00023186"/>
    </source>
</evidence>
<proteinExistence type="predicted"/>
<dbReference type="InterPro" id="IPR036869">
    <property type="entry name" value="J_dom_sf"/>
</dbReference>
<reference evidence="4" key="1">
    <citation type="submission" date="2023-03" db="EMBL/GenBank/DDBJ databases">
        <title>Massive genome expansion in bonnet fungi (Mycena s.s.) driven by repeated elements and novel gene families across ecological guilds.</title>
        <authorList>
            <consortium name="Lawrence Berkeley National Laboratory"/>
            <person name="Harder C.B."/>
            <person name="Miyauchi S."/>
            <person name="Viragh M."/>
            <person name="Kuo A."/>
            <person name="Thoen E."/>
            <person name="Andreopoulos B."/>
            <person name="Lu D."/>
            <person name="Skrede I."/>
            <person name="Drula E."/>
            <person name="Henrissat B."/>
            <person name="Morin E."/>
            <person name="Kohler A."/>
            <person name="Barry K."/>
            <person name="LaButti K."/>
            <person name="Morin E."/>
            <person name="Salamov A."/>
            <person name="Lipzen A."/>
            <person name="Mereny Z."/>
            <person name="Hegedus B."/>
            <person name="Baldrian P."/>
            <person name="Stursova M."/>
            <person name="Weitz H."/>
            <person name="Taylor A."/>
            <person name="Grigoriev I.V."/>
            <person name="Nagy L.G."/>
            <person name="Martin F."/>
            <person name="Kauserud H."/>
        </authorList>
    </citation>
    <scope>NUCLEOTIDE SEQUENCE</scope>
    <source>
        <strain evidence="4">9284</strain>
    </source>
</reference>
<evidence type="ECO:0000259" key="3">
    <source>
        <dbReference type="PROSITE" id="PS50076"/>
    </source>
</evidence>
<dbReference type="InterPro" id="IPR001623">
    <property type="entry name" value="DnaJ_domain"/>
</dbReference>
<evidence type="ECO:0000313" key="4">
    <source>
        <dbReference type="EMBL" id="KAJ7610884.1"/>
    </source>
</evidence>
<dbReference type="Gene3D" id="1.10.287.110">
    <property type="entry name" value="DnaJ domain"/>
    <property type="match status" value="1"/>
</dbReference>
<dbReference type="EMBL" id="JARKIF010000034">
    <property type="protein sequence ID" value="KAJ7610884.1"/>
    <property type="molecule type" value="Genomic_DNA"/>
</dbReference>
<keyword evidence="5" id="KW-1185">Reference proteome</keyword>
<dbReference type="PROSITE" id="PS50076">
    <property type="entry name" value="DNAJ_2"/>
    <property type="match status" value="1"/>
</dbReference>
<dbReference type="SUPFAM" id="SSF46565">
    <property type="entry name" value="Chaperone J-domain"/>
    <property type="match status" value="1"/>
</dbReference>
<dbReference type="GO" id="GO:0051787">
    <property type="term" value="F:misfolded protein binding"/>
    <property type="evidence" value="ECO:0007669"/>
    <property type="project" value="TreeGrafter"/>
</dbReference>
<dbReference type="Pfam" id="PF00226">
    <property type="entry name" value="DnaJ"/>
    <property type="match status" value="1"/>
</dbReference>
<dbReference type="PANTHER" id="PTHR44360">
    <property type="entry name" value="DNAJ HOMOLOG SUBFAMILY B MEMBER 9"/>
    <property type="match status" value="1"/>
</dbReference>
<dbReference type="PANTHER" id="PTHR44360:SF1">
    <property type="entry name" value="DNAJ HOMOLOG SUBFAMILY B MEMBER 9"/>
    <property type="match status" value="1"/>
</dbReference>
<accession>A0AAD7B5Y9</accession>
<dbReference type="GO" id="GO:0005783">
    <property type="term" value="C:endoplasmic reticulum"/>
    <property type="evidence" value="ECO:0007669"/>
    <property type="project" value="TreeGrafter"/>
</dbReference>
<keyword evidence="1" id="KW-0143">Chaperone</keyword>
<sequence length="433" mass="47996">MAIPLLGVLGWAFVPHHATKQLLNVLHYISVHYLRSKAPLVGTLEYQRNYRYAFAAVVFSYLIYTLIQSSNNMLPNYYEILGAVPTADENALKLAFRQFAKRYHPDRVGPQGEALFITVRDAFEALKNPTVRFAYDRFGPDVLGWQQCSTPGEYLRTGLTHSAGYHIVAGAFLVLWTAIGETSPVAFWRYVLYVSLFACELALILAPSPSTTATSLLIGPWSSTTAEPTHRTILHAMFPRRVAYQHILFLHQIFLFLSIALSRVAPQFFPDASKVTAAMTQRLLQLVGAADREVSQLLHTELHVLQPSAEHVPIGRLRPVTQPAEDVMDVLSTEMEKMIIEGAVRQDGGPFKSVWEAAIEKGRRMLAASLLARPRTPTKTLTPSKSFIWGSPLMKGSASANGHVHGGRMSPPPPPSPSLDRPGYVRARSISLT</sequence>
<feature type="region of interest" description="Disordered" evidence="2">
    <location>
        <begin position="398"/>
        <end position="433"/>
    </location>
</feature>
<dbReference type="InterPro" id="IPR051948">
    <property type="entry name" value="Hsp70_co-chaperone_J-domain"/>
</dbReference>
<dbReference type="GO" id="GO:0036503">
    <property type="term" value="P:ERAD pathway"/>
    <property type="evidence" value="ECO:0007669"/>
    <property type="project" value="TreeGrafter"/>
</dbReference>
<comment type="caution">
    <text evidence="4">The sequence shown here is derived from an EMBL/GenBank/DDBJ whole genome shotgun (WGS) entry which is preliminary data.</text>
</comment>
<organism evidence="4 5">
    <name type="scientific">Roridomyces roridus</name>
    <dbReference type="NCBI Taxonomy" id="1738132"/>
    <lineage>
        <taxon>Eukaryota</taxon>
        <taxon>Fungi</taxon>
        <taxon>Dikarya</taxon>
        <taxon>Basidiomycota</taxon>
        <taxon>Agaricomycotina</taxon>
        <taxon>Agaricomycetes</taxon>
        <taxon>Agaricomycetidae</taxon>
        <taxon>Agaricales</taxon>
        <taxon>Marasmiineae</taxon>
        <taxon>Mycenaceae</taxon>
        <taxon>Roridomyces</taxon>
    </lineage>
</organism>
<name>A0AAD7B5Y9_9AGAR</name>
<dbReference type="AlphaFoldDB" id="A0AAD7B5Y9"/>